<evidence type="ECO:0000256" key="1">
    <source>
        <dbReference type="ARBA" id="ARBA00004141"/>
    </source>
</evidence>
<evidence type="ECO:0008006" key="5">
    <source>
        <dbReference type="Google" id="ProtNLM"/>
    </source>
</evidence>
<evidence type="ECO:0000313" key="4">
    <source>
        <dbReference type="EMBL" id="CAE2314336.1"/>
    </source>
</evidence>
<dbReference type="PANTHER" id="PTHR47567">
    <property type="entry name" value="MITOCHONDRIAL SUBSTRATE/SOLUTE CARRIER"/>
    <property type="match status" value="1"/>
</dbReference>
<protein>
    <recommendedName>
        <fullName evidence="5">Mitochondrial carrier protein</fullName>
    </recommendedName>
</protein>
<name>A0A7S4L3W1_9EUKA</name>
<organism evidence="4">
    <name type="scientific">Paramoeba aestuarina</name>
    <dbReference type="NCBI Taxonomy" id="180227"/>
    <lineage>
        <taxon>Eukaryota</taxon>
        <taxon>Amoebozoa</taxon>
        <taxon>Discosea</taxon>
        <taxon>Flabellinia</taxon>
        <taxon>Dactylopodida</taxon>
        <taxon>Paramoebidae</taxon>
        <taxon>Paramoeba</taxon>
    </lineage>
</organism>
<dbReference type="InterPro" id="IPR023395">
    <property type="entry name" value="MCP_dom_sf"/>
</dbReference>
<evidence type="ECO:0000256" key="3">
    <source>
        <dbReference type="ARBA" id="ARBA00023136"/>
    </source>
</evidence>
<sequence length="477" mass="53022">MSEPEPAAAAKEALACGCDEESYVGQRVYLQGTGTWWSGSNFAATIVDINDDNHTVKVQYTDGGFKRFAKEEFNSLLICEDVDHDLHFGTRDYEWSHDQYNHVAEVEDEVTRLQHSLQAAVEKRDFLEAHELKQKLRLRMENAAQIRQREVLLAQLVSKQDFLAAAEVQVEIEALTRGAEKFEEKKPVTNVSFDEIIQKATKRALGGGLAGAAAMIVQVSSLMWMRTAMNYQYRYGTSTKEAMKKLYKEGGIRRFYKGYPAALLQGPLSRFGDTAANVGVLTLLDSMDSTRNLPVGIKTFFASSAAAAWRIVLMPIDTVKTSFQVEGSGAWSKLIAKQRASGPTIWYHGALGASAATFAGHYPWFATYNFLDSIIPLPAKDETLKKLARNASMGFCASVVSDTTSNSLRVMKTFRQTSEVKVSYPAAARAVIEKDGLRGLFGRGLKTRLMTNGIQGVTFSVAWKYLDEQLRQKKLLK</sequence>
<dbReference type="InterPro" id="IPR018108">
    <property type="entry name" value="MCP_transmembrane"/>
</dbReference>
<dbReference type="AlphaFoldDB" id="A0A7S4L3W1"/>
<dbReference type="EMBL" id="HBKR01023376">
    <property type="protein sequence ID" value="CAE2314336.1"/>
    <property type="molecule type" value="Transcribed_RNA"/>
</dbReference>
<comment type="subcellular location">
    <subcellularLocation>
        <location evidence="1">Membrane</location>
        <topology evidence="1">Multi-pass membrane protein</topology>
    </subcellularLocation>
</comment>
<keyword evidence="2" id="KW-0812">Transmembrane</keyword>
<proteinExistence type="predicted"/>
<dbReference type="GO" id="GO:0016020">
    <property type="term" value="C:membrane"/>
    <property type="evidence" value="ECO:0007669"/>
    <property type="project" value="UniProtKB-SubCell"/>
</dbReference>
<dbReference type="Pfam" id="PF00153">
    <property type="entry name" value="Mito_carr"/>
    <property type="match status" value="1"/>
</dbReference>
<dbReference type="SUPFAM" id="SSF103506">
    <property type="entry name" value="Mitochondrial carrier"/>
    <property type="match status" value="1"/>
</dbReference>
<accession>A0A7S4L3W1</accession>
<keyword evidence="3" id="KW-0472">Membrane</keyword>
<reference evidence="4" key="1">
    <citation type="submission" date="2021-01" db="EMBL/GenBank/DDBJ databases">
        <authorList>
            <person name="Corre E."/>
            <person name="Pelletier E."/>
            <person name="Niang G."/>
            <person name="Scheremetjew M."/>
            <person name="Finn R."/>
            <person name="Kale V."/>
            <person name="Holt S."/>
            <person name="Cochrane G."/>
            <person name="Meng A."/>
            <person name="Brown T."/>
            <person name="Cohen L."/>
        </authorList>
    </citation>
    <scope>NUCLEOTIDE SEQUENCE</scope>
    <source>
        <strain evidence="4">SoJaBio B1-5/56/2</strain>
    </source>
</reference>
<evidence type="ECO:0000256" key="2">
    <source>
        <dbReference type="ARBA" id="ARBA00022692"/>
    </source>
</evidence>
<dbReference type="PANTHER" id="PTHR47567:SF1">
    <property type="entry name" value="NAD-DEPENDENT EPIMERASE_DEHYDRATASE DOMAIN-CONTAINING PROTEIN"/>
    <property type="match status" value="1"/>
</dbReference>
<dbReference type="Gene3D" id="1.50.40.10">
    <property type="entry name" value="Mitochondrial carrier domain"/>
    <property type="match status" value="1"/>
</dbReference>
<gene>
    <name evidence="4" type="ORF">NAES01612_LOCUS15313</name>
</gene>